<accession>A0A6D2IDI2</accession>
<evidence type="ECO:0000313" key="3">
    <source>
        <dbReference type="EMBL" id="CAA7024069.1"/>
    </source>
</evidence>
<keyword evidence="4" id="KW-1185">Reference proteome</keyword>
<dbReference type="InterPro" id="IPR001841">
    <property type="entry name" value="Znf_RING"/>
</dbReference>
<evidence type="ECO:0000313" key="4">
    <source>
        <dbReference type="Proteomes" id="UP000467841"/>
    </source>
</evidence>
<evidence type="ECO:0000259" key="2">
    <source>
        <dbReference type="PROSITE" id="PS50089"/>
    </source>
</evidence>
<dbReference type="AlphaFoldDB" id="A0A6D2IDI2"/>
<proteinExistence type="predicted"/>
<gene>
    <name evidence="3" type="ORF">MERR_LOCUS11304</name>
</gene>
<dbReference type="InterPro" id="IPR051826">
    <property type="entry name" value="E3_ubiquitin-ligase_domain"/>
</dbReference>
<dbReference type="Pfam" id="PF13639">
    <property type="entry name" value="zf-RING_2"/>
    <property type="match status" value="1"/>
</dbReference>
<sequence length="219" mass="24228">MELTTVQCNLTVSPYAFPPPLTDISVSIDLRMFRHTVCLAPLARECNIIKEHKLVCPPIEIKGQFTIATETVTDGQIDAMLKLSLPKMVKSWLRKRVAALITSKAAAHMTGGHHHGYSIKGDVDVIFERCVPDSYDLAGLPSLKVEDIKRDSCPICLGDISGGQSCMAFHCSHLFHKDCVWGWLRNNITCPNCRRCLCGKGTCKCIKPTVSSHDDDDDD</sequence>
<reference evidence="3" key="1">
    <citation type="submission" date="2020-01" db="EMBL/GenBank/DDBJ databases">
        <authorList>
            <person name="Mishra B."/>
        </authorList>
    </citation>
    <scope>NUCLEOTIDE SEQUENCE [LARGE SCALE GENOMIC DNA]</scope>
</reference>
<dbReference type="EMBL" id="CACVBM020000865">
    <property type="protein sequence ID" value="CAA7024069.1"/>
    <property type="molecule type" value="Genomic_DNA"/>
</dbReference>
<keyword evidence="1" id="KW-0862">Zinc</keyword>
<feature type="domain" description="RING-type" evidence="2">
    <location>
        <begin position="153"/>
        <end position="194"/>
    </location>
</feature>
<evidence type="ECO:0000256" key="1">
    <source>
        <dbReference type="PROSITE-ProRule" id="PRU00175"/>
    </source>
</evidence>
<dbReference type="OrthoDB" id="9984778at2759"/>
<keyword evidence="1" id="KW-0863">Zinc-finger</keyword>
<dbReference type="GO" id="GO:0006511">
    <property type="term" value="P:ubiquitin-dependent protein catabolic process"/>
    <property type="evidence" value="ECO:0007669"/>
    <property type="project" value="TreeGrafter"/>
</dbReference>
<dbReference type="PANTHER" id="PTHR22765:SF434">
    <property type="entry name" value="GB|AAD18119.1-RELATED"/>
    <property type="match status" value="1"/>
</dbReference>
<dbReference type="SUPFAM" id="SSF57850">
    <property type="entry name" value="RING/U-box"/>
    <property type="match status" value="1"/>
</dbReference>
<dbReference type="InterPro" id="IPR013083">
    <property type="entry name" value="Znf_RING/FYVE/PHD"/>
</dbReference>
<keyword evidence="1" id="KW-0479">Metal-binding</keyword>
<dbReference type="GO" id="GO:0061630">
    <property type="term" value="F:ubiquitin protein ligase activity"/>
    <property type="evidence" value="ECO:0007669"/>
    <property type="project" value="TreeGrafter"/>
</dbReference>
<dbReference type="PROSITE" id="PS50089">
    <property type="entry name" value="ZF_RING_2"/>
    <property type="match status" value="1"/>
</dbReference>
<dbReference type="SMART" id="SM00184">
    <property type="entry name" value="RING"/>
    <property type="match status" value="1"/>
</dbReference>
<dbReference type="PANTHER" id="PTHR22765">
    <property type="entry name" value="RING FINGER AND PROTEASE ASSOCIATED DOMAIN-CONTAINING"/>
    <property type="match status" value="1"/>
</dbReference>
<dbReference type="Proteomes" id="UP000467841">
    <property type="component" value="Unassembled WGS sequence"/>
</dbReference>
<dbReference type="GO" id="GO:0008270">
    <property type="term" value="F:zinc ion binding"/>
    <property type="evidence" value="ECO:0007669"/>
    <property type="project" value="UniProtKB-KW"/>
</dbReference>
<organism evidence="3 4">
    <name type="scientific">Microthlaspi erraticum</name>
    <dbReference type="NCBI Taxonomy" id="1685480"/>
    <lineage>
        <taxon>Eukaryota</taxon>
        <taxon>Viridiplantae</taxon>
        <taxon>Streptophyta</taxon>
        <taxon>Embryophyta</taxon>
        <taxon>Tracheophyta</taxon>
        <taxon>Spermatophyta</taxon>
        <taxon>Magnoliopsida</taxon>
        <taxon>eudicotyledons</taxon>
        <taxon>Gunneridae</taxon>
        <taxon>Pentapetalae</taxon>
        <taxon>rosids</taxon>
        <taxon>malvids</taxon>
        <taxon>Brassicales</taxon>
        <taxon>Brassicaceae</taxon>
        <taxon>Coluteocarpeae</taxon>
        <taxon>Microthlaspi</taxon>
    </lineage>
</organism>
<protein>
    <recommendedName>
        <fullName evidence="2">RING-type domain-containing protein</fullName>
    </recommendedName>
</protein>
<dbReference type="Gene3D" id="3.30.40.10">
    <property type="entry name" value="Zinc/RING finger domain, C3HC4 (zinc finger)"/>
    <property type="match status" value="1"/>
</dbReference>
<name>A0A6D2IDI2_9BRAS</name>
<comment type="caution">
    <text evidence="3">The sequence shown here is derived from an EMBL/GenBank/DDBJ whole genome shotgun (WGS) entry which is preliminary data.</text>
</comment>